<feature type="binding site" evidence="7">
    <location>
        <position position="262"/>
    </location>
    <ligand>
        <name>(2S)-2-hydroxy-3-oxobutyl phosphate</name>
        <dbReference type="ChEBI" id="CHEBI:58830"/>
    </ligand>
</feature>
<evidence type="ECO:0000256" key="2">
    <source>
        <dbReference type="ARBA" id="ARBA00007424"/>
    </source>
</evidence>
<dbReference type="Gene3D" id="3.40.50.960">
    <property type="entry name" value="Lumazine/riboflavin synthase"/>
    <property type="match status" value="1"/>
</dbReference>
<feature type="binding site" evidence="7">
    <location>
        <position position="157"/>
    </location>
    <ligand>
        <name>5-amino-6-(D-ribitylamino)uracil</name>
        <dbReference type="ChEBI" id="CHEBI:15934"/>
    </ligand>
</feature>
<comment type="similarity">
    <text evidence="2 7">Belongs to the DMRL synthase family.</text>
</comment>
<evidence type="ECO:0000256" key="7">
    <source>
        <dbReference type="HAMAP-Rule" id="MF_00178"/>
    </source>
</evidence>
<evidence type="ECO:0000256" key="3">
    <source>
        <dbReference type="ARBA" id="ARBA00012664"/>
    </source>
</evidence>
<evidence type="ECO:0000256" key="6">
    <source>
        <dbReference type="ARBA" id="ARBA00048785"/>
    </source>
</evidence>
<keyword evidence="5 7" id="KW-0808">Transferase</keyword>
<dbReference type="CDD" id="cd09209">
    <property type="entry name" value="Lumazine_synthase-I"/>
    <property type="match status" value="1"/>
</dbReference>
<dbReference type="InterPro" id="IPR002180">
    <property type="entry name" value="LS/RS"/>
</dbReference>
<dbReference type="GO" id="GO:0000906">
    <property type="term" value="F:6,7-dimethyl-8-ribityllumazine synthase activity"/>
    <property type="evidence" value="ECO:0007669"/>
    <property type="project" value="UniProtKB-UniRule"/>
</dbReference>
<feature type="binding site" evidence="7">
    <location>
        <begin position="220"/>
        <end position="221"/>
    </location>
    <ligand>
        <name>(2S)-2-hydroxy-3-oxobutyl phosphate</name>
        <dbReference type="ChEBI" id="CHEBI:58830"/>
    </ligand>
</feature>
<dbReference type="InterPro" id="IPR034964">
    <property type="entry name" value="LS"/>
</dbReference>
<accession>A0AAU7D1P1</accession>
<dbReference type="GO" id="GO:0005829">
    <property type="term" value="C:cytosol"/>
    <property type="evidence" value="ECO:0007669"/>
    <property type="project" value="TreeGrafter"/>
</dbReference>
<dbReference type="EC" id="2.5.1.78" evidence="3 7"/>
<accession>A0AAU7DAD0</accession>
<feature type="binding site" evidence="7">
    <location>
        <begin position="215"/>
        <end position="217"/>
    </location>
    <ligand>
        <name>5-amino-6-(D-ribitylamino)uracil</name>
        <dbReference type="ChEBI" id="CHEBI:15934"/>
    </ligand>
</feature>
<evidence type="ECO:0000256" key="1">
    <source>
        <dbReference type="ARBA" id="ARBA00004917"/>
    </source>
</evidence>
<name>A0AAU7DAD0_9BACT</name>
<dbReference type="GO" id="GO:0009231">
    <property type="term" value="P:riboflavin biosynthetic process"/>
    <property type="evidence" value="ECO:0007669"/>
    <property type="project" value="UniProtKB-UniRule"/>
</dbReference>
<comment type="function">
    <text evidence="7">Catalyzes the formation of 6,7-dimethyl-8-ribityllumazine by condensation of 5-amino-6-(D-ribitylamino)uracil with 3,4-dihydroxy-2-butanone 4-phosphate. This is the penultimate step in the biosynthesis of riboflavin.</text>
</comment>
<evidence type="ECO:0000256" key="5">
    <source>
        <dbReference type="ARBA" id="ARBA00022679"/>
    </source>
</evidence>
<feature type="active site" description="Proton donor" evidence="7">
    <location>
        <position position="223"/>
    </location>
</feature>
<proteinExistence type="inferred from homology"/>
<dbReference type="AlphaFoldDB" id="A0AAU7DAD0"/>
<dbReference type="KEGG" id="epl:P4G45_03560"/>
<comment type="pathway">
    <text evidence="1 7">Cofactor biosynthesis; riboflavin biosynthesis; riboflavin from 2-hydroxy-3-oxobutyl phosphate and 5-amino-6-(D-ribitylamino)uracil: step 1/2.</text>
</comment>
<protein>
    <recommendedName>
        <fullName evidence="3 7">6,7-dimethyl-8-ribityllumazine synthase</fullName>
        <shortName evidence="7">DMRL synthase</shortName>
        <shortName evidence="7">LS</shortName>
        <shortName evidence="7">Lumazine synthase</shortName>
        <ecNumber evidence="3 7">2.5.1.78</ecNumber>
    </recommendedName>
</protein>
<dbReference type="NCBIfam" id="TIGR00114">
    <property type="entry name" value="lumazine-synth"/>
    <property type="match status" value="1"/>
</dbReference>
<comment type="catalytic activity">
    <reaction evidence="6 7">
        <text>(2S)-2-hydroxy-3-oxobutyl phosphate + 5-amino-6-(D-ribitylamino)uracil = 6,7-dimethyl-8-(1-D-ribityl)lumazine + phosphate + 2 H2O + H(+)</text>
        <dbReference type="Rhea" id="RHEA:26152"/>
        <dbReference type="ChEBI" id="CHEBI:15377"/>
        <dbReference type="ChEBI" id="CHEBI:15378"/>
        <dbReference type="ChEBI" id="CHEBI:15934"/>
        <dbReference type="ChEBI" id="CHEBI:43474"/>
        <dbReference type="ChEBI" id="CHEBI:58201"/>
        <dbReference type="ChEBI" id="CHEBI:58830"/>
        <dbReference type="EC" id="2.5.1.78"/>
    </reaction>
</comment>
<dbReference type="PANTHER" id="PTHR21058">
    <property type="entry name" value="6,7-DIMETHYL-8-RIBITYLLUMAZINE SYNTHASE DMRL SYNTHASE LUMAZINE SYNTHASE"/>
    <property type="match status" value="1"/>
</dbReference>
<feature type="binding site" evidence="7">
    <location>
        <begin position="191"/>
        <end position="193"/>
    </location>
    <ligand>
        <name>5-amino-6-(D-ribitylamino)uracil</name>
        <dbReference type="ChEBI" id="CHEBI:15934"/>
    </ligand>
</feature>
<evidence type="ECO:0000313" key="9">
    <source>
        <dbReference type="EMBL" id="XBH14244.1"/>
    </source>
</evidence>
<dbReference type="RefSeq" id="WP_348268307.1">
    <property type="nucleotide sequence ID" value="NZ_CP121194.1"/>
</dbReference>
<dbReference type="SUPFAM" id="SSF52121">
    <property type="entry name" value="Lumazine synthase"/>
    <property type="match status" value="1"/>
</dbReference>
<dbReference type="EMBL" id="CP121194">
    <property type="protein sequence ID" value="XBH10816.1"/>
    <property type="molecule type" value="Genomic_DNA"/>
</dbReference>
<gene>
    <name evidence="7 9" type="primary">ribH</name>
    <name evidence="8" type="ORF">P4G45_03560</name>
    <name evidence="9" type="ORF">P8936_03525</name>
</gene>
<reference evidence="9" key="1">
    <citation type="submission" date="2023-03" db="EMBL/GenBank/DDBJ databases">
        <title>Edaphobacter sp.</title>
        <authorList>
            <person name="Huber K.J."/>
            <person name="Papendorf J."/>
            <person name="Pilke C."/>
            <person name="Bunk B."/>
            <person name="Sproeer C."/>
            <person name="Pester M."/>
        </authorList>
    </citation>
    <scope>NUCLEOTIDE SEQUENCE</scope>
    <source>
        <strain evidence="8">DSM 109919</strain>
        <strain evidence="9">DSM 109920</strain>
    </source>
</reference>
<sequence length="292" mass="31352">MIKGITLVSAVSSADTFDQLNSLLGALGFEPGKGWQDDKGRGAAHLAPLGNLEFVTGRPPAVPPMLIEVTQLDQVHAAVQKWMLANYRTEEVAALLSAPELTHWNSRLFTVKITTGEAEALTLGFWQSENPLHNKPVAVEGDLSAVGMRFAIVTARWNAVITDRLLQGSLDGLYRSGAAKADVEIVRVPGAWEIPSAARTLAESKRFDAIITLGCLLRGETAHYEAIYTEVARGIGQSQQETGVPHAFGVLTCETLEQALDRAGVKAGNKGFEAAIAAIEMVSIQKKLAVKR</sequence>
<dbReference type="PANTHER" id="PTHR21058:SF0">
    <property type="entry name" value="6,7-DIMETHYL-8-RIBITYLLUMAZINE SYNTHASE"/>
    <property type="match status" value="1"/>
</dbReference>
<dbReference type="GO" id="GO:0009349">
    <property type="term" value="C:riboflavin synthase complex"/>
    <property type="evidence" value="ECO:0007669"/>
    <property type="project" value="UniProtKB-UniRule"/>
</dbReference>
<feature type="binding site" evidence="7">
    <location>
        <position position="248"/>
    </location>
    <ligand>
        <name>5-amino-6-(D-ribitylamino)uracil</name>
        <dbReference type="ChEBI" id="CHEBI:15934"/>
    </ligand>
</feature>
<keyword evidence="4 7" id="KW-0686">Riboflavin biosynthesis</keyword>
<dbReference type="EMBL" id="CP121195">
    <property type="protein sequence ID" value="XBH14244.1"/>
    <property type="molecule type" value="Genomic_DNA"/>
</dbReference>
<dbReference type="Pfam" id="PF00885">
    <property type="entry name" value="DMRL_synthase"/>
    <property type="match status" value="1"/>
</dbReference>
<dbReference type="HAMAP" id="MF_00178">
    <property type="entry name" value="Lumazine_synth"/>
    <property type="match status" value="1"/>
</dbReference>
<evidence type="ECO:0000256" key="4">
    <source>
        <dbReference type="ARBA" id="ARBA00022619"/>
    </source>
</evidence>
<dbReference type="InterPro" id="IPR036467">
    <property type="entry name" value="LS/RS_sf"/>
</dbReference>
<organism evidence="9">
    <name type="scientific">Edaphobacter paludis</name>
    <dbReference type="NCBI Taxonomy" id="3035702"/>
    <lineage>
        <taxon>Bacteria</taxon>
        <taxon>Pseudomonadati</taxon>
        <taxon>Acidobacteriota</taxon>
        <taxon>Terriglobia</taxon>
        <taxon>Terriglobales</taxon>
        <taxon>Acidobacteriaceae</taxon>
        <taxon>Edaphobacter</taxon>
    </lineage>
</organism>
<evidence type="ECO:0000313" key="8">
    <source>
        <dbReference type="EMBL" id="XBH10816.1"/>
    </source>
</evidence>